<evidence type="ECO:0000256" key="1">
    <source>
        <dbReference type="ARBA" id="ARBA00022801"/>
    </source>
</evidence>
<dbReference type="PANTHER" id="PTHR45648">
    <property type="entry name" value="GDSL LIPASE/ACYLHYDROLASE FAMILY PROTEIN (AFU_ORTHOLOGUE AFUA_4G14700)"/>
    <property type="match status" value="1"/>
</dbReference>
<sequence length="304" mass="35018">MHVQSIWIVAFLGSLVCPTTASLFWFSFGDSYSDTGFNVQKLPTPENPMGSMDLNPNGYENYIYFLTTQFNKTTVYNYNMARSGASVSEKLSHNKNDDLLQQVQTWTDMIGGPYKMLRRGTPALASFWFGTNDIDLGVQKNLDRESYLSNVMDTYRQKIEEIRSHGISNIVLMNAGNITRTPSVIEAYANNYTRLRQHALMNAEFNKKLKAMYESLKAEHNDTKFLLYDSFSFFNKVLDAPEDYNFKNATCVDDAEEQRNFSLNAYKETLGCPWRNDLHPGRRLNYFMAKDMSATVLQELRIWS</sequence>
<protein>
    <submittedName>
        <fullName evidence="3">Lipase, GDSL</fullName>
    </submittedName>
</protein>
<dbReference type="AlphaFoldDB" id="A0A168CC80"/>
<reference evidence="3 4" key="1">
    <citation type="journal article" date="2016" name="Genome Biol. Evol.">
        <title>Divergent and convergent evolution of fungal pathogenicity.</title>
        <authorList>
            <person name="Shang Y."/>
            <person name="Xiao G."/>
            <person name="Zheng P."/>
            <person name="Cen K."/>
            <person name="Zhan S."/>
            <person name="Wang C."/>
        </authorList>
    </citation>
    <scope>NUCLEOTIDE SEQUENCE [LARGE SCALE GENOMIC DNA]</scope>
    <source>
        <strain evidence="3 4">ARSEF 7405</strain>
    </source>
</reference>
<feature type="chain" id="PRO_5007895908" evidence="2">
    <location>
        <begin position="22"/>
        <end position="304"/>
    </location>
</feature>
<proteinExistence type="predicted"/>
<gene>
    <name evidence="3" type="ORF">AAP_01184</name>
</gene>
<dbReference type="GO" id="GO:0016788">
    <property type="term" value="F:hydrolase activity, acting on ester bonds"/>
    <property type="evidence" value="ECO:0007669"/>
    <property type="project" value="InterPro"/>
</dbReference>
<dbReference type="Pfam" id="PF00657">
    <property type="entry name" value="Lipase_GDSL"/>
    <property type="match status" value="1"/>
</dbReference>
<dbReference type="PANTHER" id="PTHR45648:SF22">
    <property type="entry name" value="GDSL LIPASE_ACYLHYDROLASE FAMILY PROTEIN (AFU_ORTHOLOGUE AFUA_4G14700)"/>
    <property type="match status" value="1"/>
</dbReference>
<dbReference type="Proteomes" id="UP000242877">
    <property type="component" value="Unassembled WGS sequence"/>
</dbReference>
<dbReference type="OrthoDB" id="1600564at2759"/>
<keyword evidence="1" id="KW-0378">Hydrolase</keyword>
<comment type="caution">
    <text evidence="3">The sequence shown here is derived from an EMBL/GenBank/DDBJ whole genome shotgun (WGS) entry which is preliminary data.</text>
</comment>
<organism evidence="3 4">
    <name type="scientific">Ascosphaera apis ARSEF 7405</name>
    <dbReference type="NCBI Taxonomy" id="392613"/>
    <lineage>
        <taxon>Eukaryota</taxon>
        <taxon>Fungi</taxon>
        <taxon>Dikarya</taxon>
        <taxon>Ascomycota</taxon>
        <taxon>Pezizomycotina</taxon>
        <taxon>Eurotiomycetes</taxon>
        <taxon>Eurotiomycetidae</taxon>
        <taxon>Onygenales</taxon>
        <taxon>Ascosphaeraceae</taxon>
        <taxon>Ascosphaera</taxon>
    </lineage>
</organism>
<keyword evidence="2" id="KW-0732">Signal</keyword>
<evidence type="ECO:0000313" key="4">
    <source>
        <dbReference type="Proteomes" id="UP000242877"/>
    </source>
</evidence>
<evidence type="ECO:0000256" key="2">
    <source>
        <dbReference type="SAM" id="SignalP"/>
    </source>
</evidence>
<evidence type="ECO:0000313" key="3">
    <source>
        <dbReference type="EMBL" id="KZZ96411.1"/>
    </source>
</evidence>
<dbReference type="EMBL" id="AZGZ01000003">
    <property type="protein sequence ID" value="KZZ96411.1"/>
    <property type="molecule type" value="Genomic_DNA"/>
</dbReference>
<accession>A0A168CC80</accession>
<dbReference type="Gene3D" id="3.40.50.1110">
    <property type="entry name" value="SGNH hydrolase"/>
    <property type="match status" value="1"/>
</dbReference>
<dbReference type="SUPFAM" id="SSF52266">
    <property type="entry name" value="SGNH hydrolase"/>
    <property type="match status" value="1"/>
</dbReference>
<dbReference type="InterPro" id="IPR001087">
    <property type="entry name" value="GDSL"/>
</dbReference>
<feature type="signal peptide" evidence="2">
    <location>
        <begin position="1"/>
        <end position="21"/>
    </location>
</feature>
<dbReference type="VEuPathDB" id="FungiDB:AAP_01184"/>
<dbReference type="InterPro" id="IPR036514">
    <property type="entry name" value="SGNH_hydro_sf"/>
</dbReference>
<dbReference type="InterPro" id="IPR051058">
    <property type="entry name" value="GDSL_Est/Lipase"/>
</dbReference>
<keyword evidence="4" id="KW-1185">Reference proteome</keyword>
<name>A0A168CC80_9EURO</name>